<dbReference type="RefSeq" id="XP_013026013.1">
    <property type="nucleotide sequence ID" value="XM_013170559.1"/>
</dbReference>
<dbReference type="GeneID" id="25039479"/>
<gene>
    <name evidence="2" type="ORF">SPOG_05775</name>
</gene>
<dbReference type="EMBL" id="KE546996">
    <property type="protein sequence ID" value="EPY49257.1"/>
    <property type="molecule type" value="Genomic_DNA"/>
</dbReference>
<dbReference type="HOGENOM" id="CLU_2868885_0_0_1"/>
<evidence type="ECO:0000256" key="1">
    <source>
        <dbReference type="SAM" id="Phobius"/>
    </source>
</evidence>
<dbReference type="Proteomes" id="UP000015464">
    <property type="component" value="Unassembled WGS sequence"/>
</dbReference>
<feature type="transmembrane region" description="Helical" evidence="1">
    <location>
        <begin position="12"/>
        <end position="35"/>
    </location>
</feature>
<proteinExistence type="predicted"/>
<dbReference type="AlphaFoldDB" id="S9WWZ4"/>
<accession>S9WWZ4</accession>
<evidence type="ECO:0000313" key="3">
    <source>
        <dbReference type="Proteomes" id="UP000015464"/>
    </source>
</evidence>
<evidence type="ECO:0000313" key="2">
    <source>
        <dbReference type="EMBL" id="EPY49257.1"/>
    </source>
</evidence>
<name>S9WWZ4_SCHCR</name>
<keyword evidence="1" id="KW-0812">Transmembrane</keyword>
<keyword evidence="1" id="KW-1133">Transmembrane helix</keyword>
<sequence>MYLLSIIYDKVRTIGIFMVLRNFTCDIDLIFFYFLSNICRCLSNRNLRPSYSLHSCCQEALKLS</sequence>
<keyword evidence="3" id="KW-1185">Reference proteome</keyword>
<protein>
    <submittedName>
        <fullName evidence="2">Uncharacterized protein</fullName>
    </submittedName>
</protein>
<reference evidence="2 3" key="1">
    <citation type="journal article" date="2011" name="Science">
        <title>Comparative functional genomics of the fission yeasts.</title>
        <authorList>
            <person name="Rhind N."/>
            <person name="Chen Z."/>
            <person name="Yassour M."/>
            <person name="Thompson D.A."/>
            <person name="Haas B.J."/>
            <person name="Habib N."/>
            <person name="Wapinski I."/>
            <person name="Roy S."/>
            <person name="Lin M.F."/>
            <person name="Heiman D.I."/>
            <person name="Young S.K."/>
            <person name="Furuya K."/>
            <person name="Guo Y."/>
            <person name="Pidoux A."/>
            <person name="Chen H.M."/>
            <person name="Robbertse B."/>
            <person name="Goldberg J.M."/>
            <person name="Aoki K."/>
            <person name="Bayne E.H."/>
            <person name="Berlin A.M."/>
            <person name="Desjardins C.A."/>
            <person name="Dobbs E."/>
            <person name="Dukaj L."/>
            <person name="Fan L."/>
            <person name="FitzGerald M.G."/>
            <person name="French C."/>
            <person name="Gujja S."/>
            <person name="Hansen K."/>
            <person name="Keifenheim D."/>
            <person name="Levin J.Z."/>
            <person name="Mosher R.A."/>
            <person name="Mueller C.A."/>
            <person name="Pfiffner J."/>
            <person name="Priest M."/>
            <person name="Russ C."/>
            <person name="Smialowska A."/>
            <person name="Swoboda P."/>
            <person name="Sykes S.M."/>
            <person name="Vaughn M."/>
            <person name="Vengrova S."/>
            <person name="Yoder R."/>
            <person name="Zeng Q."/>
            <person name="Allshire R."/>
            <person name="Baulcombe D."/>
            <person name="Birren B.W."/>
            <person name="Brown W."/>
            <person name="Ekwall K."/>
            <person name="Kellis M."/>
            <person name="Leatherwood J."/>
            <person name="Levin H."/>
            <person name="Margalit H."/>
            <person name="Martienssen R."/>
            <person name="Nieduszynski C.A."/>
            <person name="Spatafora J.W."/>
            <person name="Friedman N."/>
            <person name="Dalgaard J.Z."/>
            <person name="Baumann P."/>
            <person name="Niki H."/>
            <person name="Regev A."/>
            <person name="Nusbaum C."/>
        </authorList>
    </citation>
    <scope>NUCLEOTIDE SEQUENCE [LARGE SCALE GENOMIC DNA]</scope>
    <source>
        <strain evidence="3">OY26 / ATCC MYA-4695 / CBS 11777 / NBRC 106824 / NRRL Y48691</strain>
    </source>
</reference>
<organism evidence="2 3">
    <name type="scientific">Schizosaccharomyces cryophilus (strain OY26 / ATCC MYA-4695 / CBS 11777 / NBRC 106824 / NRRL Y48691)</name>
    <name type="common">Fission yeast</name>
    <dbReference type="NCBI Taxonomy" id="653667"/>
    <lineage>
        <taxon>Eukaryota</taxon>
        <taxon>Fungi</taxon>
        <taxon>Dikarya</taxon>
        <taxon>Ascomycota</taxon>
        <taxon>Taphrinomycotina</taxon>
        <taxon>Schizosaccharomycetes</taxon>
        <taxon>Schizosaccharomycetales</taxon>
        <taxon>Schizosaccharomycetaceae</taxon>
        <taxon>Schizosaccharomyces</taxon>
    </lineage>
</organism>
<keyword evidence="1" id="KW-0472">Membrane</keyword>